<evidence type="ECO:0000256" key="7">
    <source>
        <dbReference type="PROSITE-ProRule" id="PRU00409"/>
    </source>
</evidence>
<dbReference type="Gene3D" id="3.30.700.40">
    <property type="match status" value="1"/>
</dbReference>
<dbReference type="Pfam" id="PF00289">
    <property type="entry name" value="Biotin_carb_N"/>
    <property type="match status" value="1"/>
</dbReference>
<dbReference type="InterPro" id="IPR005482">
    <property type="entry name" value="Biotin_COase_C"/>
</dbReference>
<dbReference type="InterPro" id="IPR050856">
    <property type="entry name" value="Biotin_carboxylase_complex"/>
</dbReference>
<dbReference type="STRING" id="637679.GCA_001550055_03082"/>
<keyword evidence="5" id="KW-0809">Transit peptide</keyword>
<evidence type="ECO:0000256" key="6">
    <source>
        <dbReference type="ARBA" id="ARBA00023267"/>
    </source>
</evidence>
<dbReference type="FunFam" id="3.30.1490.20:FF:000003">
    <property type="entry name" value="acetyl-CoA carboxylase isoform X1"/>
    <property type="match status" value="1"/>
</dbReference>
<dbReference type="SMART" id="SM00878">
    <property type="entry name" value="Biotin_carb_C"/>
    <property type="match status" value="1"/>
</dbReference>
<dbReference type="InterPro" id="IPR011053">
    <property type="entry name" value="Single_hybrid_motif"/>
</dbReference>
<dbReference type="InterPro" id="IPR000089">
    <property type="entry name" value="Biotin_lipoyl"/>
</dbReference>
<evidence type="ECO:0000256" key="3">
    <source>
        <dbReference type="ARBA" id="ARBA00022741"/>
    </source>
</evidence>
<evidence type="ECO:0000256" key="5">
    <source>
        <dbReference type="ARBA" id="ARBA00022946"/>
    </source>
</evidence>
<comment type="cofactor">
    <cofactor evidence="1">
        <name>biotin</name>
        <dbReference type="ChEBI" id="CHEBI:57586"/>
    </cofactor>
</comment>
<feature type="domain" description="Biotin carboxylation" evidence="10">
    <location>
        <begin position="4"/>
        <end position="458"/>
    </location>
</feature>
<name>A0A1G7CK87_9PROT</name>
<evidence type="ECO:0000256" key="1">
    <source>
        <dbReference type="ARBA" id="ARBA00001953"/>
    </source>
</evidence>
<reference evidence="11 12" key="1">
    <citation type="submission" date="2016-10" db="EMBL/GenBank/DDBJ databases">
        <authorList>
            <person name="de Groot N.N."/>
        </authorList>
    </citation>
    <scope>NUCLEOTIDE SEQUENCE [LARGE SCALE GENOMIC DNA]</scope>
    <source>
        <strain evidence="11 12">CGMCC 1.9109</strain>
    </source>
</reference>
<keyword evidence="4 7" id="KW-0067">ATP-binding</keyword>
<dbReference type="PANTHER" id="PTHR18866">
    <property type="entry name" value="CARBOXYLASE:PYRUVATE/ACETYL-COA/PROPIONYL-COA CARBOXYLASE"/>
    <property type="match status" value="1"/>
</dbReference>
<keyword evidence="6" id="KW-0092">Biotin</keyword>
<protein>
    <submittedName>
        <fullName evidence="11">3-methylcrotonyl-CoA carboxylase alpha subunit</fullName>
    </submittedName>
</protein>
<dbReference type="Gene3D" id="2.40.50.100">
    <property type="match status" value="1"/>
</dbReference>
<dbReference type="PROSITE" id="PS00188">
    <property type="entry name" value="BIOTIN"/>
    <property type="match status" value="1"/>
</dbReference>
<sequence length="668" mass="71770">MSSRIKKLLIANRGEIACRVMATCRQMGIKTVAVYSAADAHALHVKMADEAVFIGHAAASESYLVGDKIIDACKRTGADAVHPGYGFLSENPEFAEACAKNGIIFVGPSAASMRAMALKGAAKQLMEEAGVPVVPGYHGEDQSVATLTAEAEKIGYPVLIKAVAGGGGKGMRKVFDAKELPAAIEAAAREGKNSFGNPELLIEKYIQKPRHIEVQVFGDSDGHAVHLLERDCSLQRRHQKVVEEAPAPGMSLEMRRAMGEAGVKAAEAIGYQGAGTVEFIVDVANGLESAPFYFMEMNTRLQVEHPVTEMITGQDLVEWQIRIAEGKPLPLSQDEIEALADGHAVEVRLYAEDPFNNFAPAVGRIGMFDPFADTGPTGRIDAGVQAGDEVSIHYDPMIGKLIAWGEDREQAIDALINLVAETPVTGLTTNRDFLLRALKHEDFRAGDVHTGFIEAFEDTLLAKPVTKAADYATAAVAIIAARHVRAHDADPWSLSDNFRLNLPASEKLWFDSGDGEFITAHVVEDRQNVSVTVGDDTFAYKCPHLVDGILTFSQDSLRQRLFVEVDAAHVSIVTDDRTLTVKRHARDGGADDETDGPGTITAPMPGKILEVKVEDGASVERGQPLLVMEAMKMEQTISAPRDGVVTGLSLKAGDQVADGATLLTISDE</sequence>
<dbReference type="Gene3D" id="3.30.1490.20">
    <property type="entry name" value="ATP-grasp fold, A domain"/>
    <property type="match status" value="1"/>
</dbReference>
<dbReference type="SUPFAM" id="SSF56059">
    <property type="entry name" value="Glutathione synthetase ATP-binding domain-like"/>
    <property type="match status" value="1"/>
</dbReference>
<evidence type="ECO:0000259" key="9">
    <source>
        <dbReference type="PROSITE" id="PS50975"/>
    </source>
</evidence>
<dbReference type="RefSeq" id="WP_068306710.1">
    <property type="nucleotide sequence ID" value="NZ_FNAK01000006.1"/>
</dbReference>
<dbReference type="InterPro" id="IPR016185">
    <property type="entry name" value="PreATP-grasp_dom_sf"/>
</dbReference>
<keyword evidence="12" id="KW-1185">Reference proteome</keyword>
<evidence type="ECO:0000256" key="4">
    <source>
        <dbReference type="ARBA" id="ARBA00022840"/>
    </source>
</evidence>
<dbReference type="InterPro" id="IPR013815">
    <property type="entry name" value="ATP_grasp_subdomain_1"/>
</dbReference>
<dbReference type="InterPro" id="IPR005481">
    <property type="entry name" value="BC-like_N"/>
</dbReference>
<dbReference type="PROSITE" id="PS00867">
    <property type="entry name" value="CPSASE_2"/>
    <property type="match status" value="1"/>
</dbReference>
<accession>A0A1G7CK87</accession>
<keyword evidence="3 7" id="KW-0547">Nucleotide-binding</keyword>
<dbReference type="SUPFAM" id="SSF51246">
    <property type="entry name" value="Rudiment single hybrid motif"/>
    <property type="match status" value="1"/>
</dbReference>
<dbReference type="Proteomes" id="UP000183685">
    <property type="component" value="Unassembled WGS sequence"/>
</dbReference>
<dbReference type="InterPro" id="IPR011054">
    <property type="entry name" value="Rudment_hybrid_motif"/>
</dbReference>
<dbReference type="OrthoDB" id="9763189at2"/>
<dbReference type="InterPro" id="IPR048429">
    <property type="entry name" value="MCC_alpha_BT"/>
</dbReference>
<dbReference type="Pfam" id="PF02786">
    <property type="entry name" value="CPSase_L_D2"/>
    <property type="match status" value="1"/>
</dbReference>
<dbReference type="Pfam" id="PF02785">
    <property type="entry name" value="Biotin_carb_C"/>
    <property type="match status" value="1"/>
</dbReference>
<feature type="domain" description="Lipoyl-binding" evidence="8">
    <location>
        <begin position="597"/>
        <end position="666"/>
    </location>
</feature>
<feature type="domain" description="ATP-grasp" evidence="9">
    <location>
        <begin position="123"/>
        <end position="325"/>
    </location>
</feature>
<dbReference type="Gene3D" id="3.30.470.20">
    <property type="entry name" value="ATP-grasp fold, B domain"/>
    <property type="match status" value="1"/>
</dbReference>
<dbReference type="PROSITE" id="PS50975">
    <property type="entry name" value="ATP_GRASP"/>
    <property type="match status" value="1"/>
</dbReference>
<dbReference type="CDD" id="cd06850">
    <property type="entry name" value="biotinyl_domain"/>
    <property type="match status" value="1"/>
</dbReference>
<organism evidence="11 12">
    <name type="scientific">Kordiimonas lacus</name>
    <dbReference type="NCBI Taxonomy" id="637679"/>
    <lineage>
        <taxon>Bacteria</taxon>
        <taxon>Pseudomonadati</taxon>
        <taxon>Pseudomonadota</taxon>
        <taxon>Alphaproteobacteria</taxon>
        <taxon>Kordiimonadales</taxon>
        <taxon>Kordiimonadaceae</taxon>
        <taxon>Kordiimonas</taxon>
    </lineage>
</organism>
<dbReference type="EMBL" id="FNAK01000006">
    <property type="protein sequence ID" value="SDE39729.1"/>
    <property type="molecule type" value="Genomic_DNA"/>
</dbReference>
<dbReference type="Pfam" id="PF00364">
    <property type="entry name" value="Biotin_lipoyl"/>
    <property type="match status" value="1"/>
</dbReference>
<dbReference type="PROSITE" id="PS50979">
    <property type="entry name" value="BC"/>
    <property type="match status" value="1"/>
</dbReference>
<dbReference type="Gene3D" id="3.40.50.20">
    <property type="match status" value="1"/>
</dbReference>
<evidence type="ECO:0000256" key="2">
    <source>
        <dbReference type="ARBA" id="ARBA00022598"/>
    </source>
</evidence>
<dbReference type="InterPro" id="IPR005479">
    <property type="entry name" value="CPAse_ATP-bd"/>
</dbReference>
<dbReference type="InterPro" id="IPR001882">
    <property type="entry name" value="Biotin_BS"/>
</dbReference>
<evidence type="ECO:0000259" key="10">
    <source>
        <dbReference type="PROSITE" id="PS50979"/>
    </source>
</evidence>
<evidence type="ECO:0000259" key="8">
    <source>
        <dbReference type="PROSITE" id="PS50968"/>
    </source>
</evidence>
<dbReference type="FunFam" id="2.40.50.100:FF:000003">
    <property type="entry name" value="Acetyl-CoA carboxylase biotin carboxyl carrier protein"/>
    <property type="match status" value="1"/>
</dbReference>
<dbReference type="PROSITE" id="PS50968">
    <property type="entry name" value="BIOTINYL_LIPOYL"/>
    <property type="match status" value="1"/>
</dbReference>
<keyword evidence="2" id="KW-0436">Ligase</keyword>
<dbReference type="FunFam" id="3.30.470.20:FF:000028">
    <property type="entry name" value="Methylcrotonoyl-CoA carboxylase subunit alpha, mitochondrial"/>
    <property type="match status" value="1"/>
</dbReference>
<dbReference type="GO" id="GO:0046872">
    <property type="term" value="F:metal ion binding"/>
    <property type="evidence" value="ECO:0007669"/>
    <property type="project" value="InterPro"/>
</dbReference>
<dbReference type="AlphaFoldDB" id="A0A1G7CK87"/>
<dbReference type="Pfam" id="PF21139">
    <property type="entry name" value="BT_MCC_alpha"/>
    <property type="match status" value="1"/>
</dbReference>
<dbReference type="InterPro" id="IPR011764">
    <property type="entry name" value="Biotin_carboxylation_dom"/>
</dbReference>
<dbReference type="GO" id="GO:0016874">
    <property type="term" value="F:ligase activity"/>
    <property type="evidence" value="ECO:0007669"/>
    <property type="project" value="UniProtKB-KW"/>
</dbReference>
<gene>
    <name evidence="11" type="ORF">SAMN04488071_2839</name>
</gene>
<evidence type="ECO:0000313" key="12">
    <source>
        <dbReference type="Proteomes" id="UP000183685"/>
    </source>
</evidence>
<dbReference type="FunFam" id="3.40.50.20:FF:000010">
    <property type="entry name" value="Propionyl-CoA carboxylase subunit alpha"/>
    <property type="match status" value="1"/>
</dbReference>
<dbReference type="InterPro" id="IPR011761">
    <property type="entry name" value="ATP-grasp"/>
</dbReference>
<dbReference type="PANTHER" id="PTHR18866:SF33">
    <property type="entry name" value="METHYLCROTONOYL-COA CARBOXYLASE SUBUNIT ALPHA, MITOCHONDRIAL-RELATED"/>
    <property type="match status" value="1"/>
</dbReference>
<dbReference type="GO" id="GO:0005524">
    <property type="term" value="F:ATP binding"/>
    <property type="evidence" value="ECO:0007669"/>
    <property type="project" value="UniProtKB-UniRule"/>
</dbReference>
<dbReference type="SUPFAM" id="SSF51230">
    <property type="entry name" value="Single hybrid motif"/>
    <property type="match status" value="1"/>
</dbReference>
<dbReference type="SUPFAM" id="SSF52440">
    <property type="entry name" value="PreATP-grasp domain"/>
    <property type="match status" value="1"/>
</dbReference>
<proteinExistence type="predicted"/>
<evidence type="ECO:0000313" key="11">
    <source>
        <dbReference type="EMBL" id="SDE39729.1"/>
    </source>
</evidence>